<name>A0A8S3ZGA7_9EUPU</name>
<dbReference type="GO" id="GO:0003676">
    <property type="term" value="F:nucleic acid binding"/>
    <property type="evidence" value="ECO:0007669"/>
    <property type="project" value="InterPro"/>
</dbReference>
<evidence type="ECO:0000259" key="1">
    <source>
        <dbReference type="SMART" id="SM00451"/>
    </source>
</evidence>
<feature type="domain" description="U1-type" evidence="1">
    <location>
        <begin position="48"/>
        <end position="82"/>
    </location>
</feature>
<dbReference type="InterPro" id="IPR036236">
    <property type="entry name" value="Znf_C2H2_sf"/>
</dbReference>
<keyword evidence="3" id="KW-1185">Reference proteome</keyword>
<dbReference type="SUPFAM" id="SSF57667">
    <property type="entry name" value="beta-beta-alpha zinc fingers"/>
    <property type="match status" value="1"/>
</dbReference>
<dbReference type="AlphaFoldDB" id="A0A8S3ZGA7"/>
<dbReference type="GO" id="GO:0008270">
    <property type="term" value="F:zinc ion binding"/>
    <property type="evidence" value="ECO:0007669"/>
    <property type="project" value="InterPro"/>
</dbReference>
<protein>
    <recommendedName>
        <fullName evidence="1">U1-type domain-containing protein</fullName>
    </recommendedName>
</protein>
<gene>
    <name evidence="2" type="ORF">CUNI_LOCUS12736</name>
</gene>
<dbReference type="InterPro" id="IPR003604">
    <property type="entry name" value="Matrin/U1-like-C_Znf_C2H2"/>
</dbReference>
<organism evidence="2 3">
    <name type="scientific">Candidula unifasciata</name>
    <dbReference type="NCBI Taxonomy" id="100452"/>
    <lineage>
        <taxon>Eukaryota</taxon>
        <taxon>Metazoa</taxon>
        <taxon>Spiralia</taxon>
        <taxon>Lophotrochozoa</taxon>
        <taxon>Mollusca</taxon>
        <taxon>Gastropoda</taxon>
        <taxon>Heterobranchia</taxon>
        <taxon>Euthyneura</taxon>
        <taxon>Panpulmonata</taxon>
        <taxon>Eupulmonata</taxon>
        <taxon>Stylommatophora</taxon>
        <taxon>Helicina</taxon>
        <taxon>Helicoidea</taxon>
        <taxon>Geomitridae</taxon>
        <taxon>Candidula</taxon>
    </lineage>
</organism>
<evidence type="ECO:0000313" key="3">
    <source>
        <dbReference type="Proteomes" id="UP000678393"/>
    </source>
</evidence>
<dbReference type="SMART" id="SM00451">
    <property type="entry name" value="ZnF_U1"/>
    <property type="match status" value="1"/>
</dbReference>
<dbReference type="OrthoDB" id="1925236at2759"/>
<accession>A0A8S3ZGA7</accession>
<sequence>MLPVFISVPPMMKRKMFAEYISTELLSLLTTDPTKKYKFDLANYRTPSGRLYCSYCDTSMDDEPQFLLHLGNRKHQDALSMKKKCRKPEIFAVSSIKSVRV</sequence>
<evidence type="ECO:0000313" key="2">
    <source>
        <dbReference type="EMBL" id="CAG5127178.1"/>
    </source>
</evidence>
<dbReference type="EMBL" id="CAJHNH020002598">
    <property type="protein sequence ID" value="CAG5127178.1"/>
    <property type="molecule type" value="Genomic_DNA"/>
</dbReference>
<dbReference type="Proteomes" id="UP000678393">
    <property type="component" value="Unassembled WGS sequence"/>
</dbReference>
<comment type="caution">
    <text evidence="2">The sequence shown here is derived from an EMBL/GenBank/DDBJ whole genome shotgun (WGS) entry which is preliminary data.</text>
</comment>
<proteinExistence type="predicted"/>
<reference evidence="2" key="1">
    <citation type="submission" date="2021-04" db="EMBL/GenBank/DDBJ databases">
        <authorList>
            <consortium name="Molecular Ecology Group"/>
        </authorList>
    </citation>
    <scope>NUCLEOTIDE SEQUENCE</scope>
</reference>